<evidence type="ECO:0000256" key="2">
    <source>
        <dbReference type="ARBA" id="ARBA00022630"/>
    </source>
</evidence>
<dbReference type="InterPro" id="IPR036188">
    <property type="entry name" value="FAD/NAD-bd_sf"/>
</dbReference>
<gene>
    <name evidence="6" type="ORF">FC85_GL001747</name>
</gene>
<dbReference type="PANTHER" id="PTHR43400">
    <property type="entry name" value="FUMARATE REDUCTASE"/>
    <property type="match status" value="1"/>
</dbReference>
<comment type="cofactor">
    <cofactor evidence="1">
        <name>FAD</name>
        <dbReference type="ChEBI" id="CHEBI:57692"/>
    </cofactor>
</comment>
<evidence type="ECO:0000313" key="6">
    <source>
        <dbReference type="EMBL" id="KRL62879.1"/>
    </source>
</evidence>
<dbReference type="Proteomes" id="UP000052013">
    <property type="component" value="Unassembled WGS sequence"/>
</dbReference>
<feature type="domain" description="FAD-dependent oxidoreductase 2 FAD-binding" evidence="5">
    <location>
        <begin position="8"/>
        <end position="464"/>
    </location>
</feature>
<dbReference type="Gene3D" id="3.90.700.10">
    <property type="entry name" value="Succinate dehydrogenase/fumarate reductase flavoprotein, catalytic domain"/>
    <property type="match status" value="1"/>
</dbReference>
<evidence type="ECO:0000256" key="1">
    <source>
        <dbReference type="ARBA" id="ARBA00001974"/>
    </source>
</evidence>
<proteinExistence type="predicted"/>
<comment type="caution">
    <text evidence="6">The sequence shown here is derived from an EMBL/GenBank/DDBJ whole genome shotgun (WGS) entry which is preliminary data.</text>
</comment>
<keyword evidence="2" id="KW-0285">Flavoprotein</keyword>
<dbReference type="SUPFAM" id="SSF51905">
    <property type="entry name" value="FAD/NAD(P)-binding domain"/>
    <property type="match status" value="1"/>
</dbReference>
<dbReference type="Gene3D" id="3.50.50.60">
    <property type="entry name" value="FAD/NAD(P)-binding domain"/>
    <property type="match status" value="1"/>
</dbReference>
<evidence type="ECO:0000256" key="3">
    <source>
        <dbReference type="ARBA" id="ARBA00022827"/>
    </source>
</evidence>
<dbReference type="SUPFAM" id="SSF56425">
    <property type="entry name" value="Succinate dehydrogenase/fumarate reductase flavoprotein, catalytic domain"/>
    <property type="match status" value="1"/>
</dbReference>
<dbReference type="Pfam" id="PF00890">
    <property type="entry name" value="FAD_binding_2"/>
    <property type="match status" value="1"/>
</dbReference>
<dbReference type="InterPro" id="IPR003953">
    <property type="entry name" value="FAD-dep_OxRdtase_2_FAD-bd"/>
</dbReference>
<dbReference type="PATRIC" id="fig|1423739.3.peg.1829"/>
<protein>
    <submittedName>
        <fullName evidence="6">Fumarate reductase (Flavoprotein)</fullName>
    </submittedName>
</protein>
<dbReference type="GO" id="GO:0033765">
    <property type="term" value="F:steroid dehydrogenase activity, acting on the CH-CH group of donors"/>
    <property type="evidence" value="ECO:0007669"/>
    <property type="project" value="UniProtKB-ARBA"/>
</dbReference>
<evidence type="ECO:0000256" key="4">
    <source>
        <dbReference type="ARBA" id="ARBA00023002"/>
    </source>
</evidence>
<keyword evidence="4" id="KW-0560">Oxidoreductase</keyword>
<name>A0A0R1S159_9LACO</name>
<reference evidence="6 7" key="1">
    <citation type="journal article" date="2015" name="Genome Announc.">
        <title>Expanding the biotechnology potential of lactobacilli through comparative genomics of 213 strains and associated genera.</title>
        <authorList>
            <person name="Sun Z."/>
            <person name="Harris H.M."/>
            <person name="McCann A."/>
            <person name="Guo C."/>
            <person name="Argimon S."/>
            <person name="Zhang W."/>
            <person name="Yang X."/>
            <person name="Jeffery I.B."/>
            <person name="Cooney J.C."/>
            <person name="Kagawa T.F."/>
            <person name="Liu W."/>
            <person name="Song Y."/>
            <person name="Salvetti E."/>
            <person name="Wrobel A."/>
            <person name="Rasinkangas P."/>
            <person name="Parkhill J."/>
            <person name="Rea M.C."/>
            <person name="O'Sullivan O."/>
            <person name="Ritari J."/>
            <person name="Douillard F.P."/>
            <person name="Paul Ross R."/>
            <person name="Yang R."/>
            <person name="Briner A.E."/>
            <person name="Felis G.E."/>
            <person name="de Vos W.M."/>
            <person name="Barrangou R."/>
            <person name="Klaenhammer T.R."/>
            <person name="Caufield P.W."/>
            <person name="Cui Y."/>
            <person name="Zhang H."/>
            <person name="O'Toole P.W."/>
        </authorList>
    </citation>
    <scope>NUCLEOTIDE SEQUENCE [LARGE SCALE GENOMIC DNA]</scope>
    <source>
        <strain evidence="6 7">DSM 14421</strain>
    </source>
</reference>
<dbReference type="RefSeq" id="WP_057866053.1">
    <property type="nucleotide sequence ID" value="NZ_AZEY01000105.1"/>
</dbReference>
<dbReference type="STRING" id="1423739.FC85_GL001747"/>
<dbReference type="PRINTS" id="PR00411">
    <property type="entry name" value="PNDRDTASEI"/>
</dbReference>
<sequence>MMSYQTEVVVIGAGAAGFGAALTCVDAGKKVILLEKGDKVGGAGLFGAQGLFAVESCQQKADGSSFTVKDAYSELMNYTHYRSDPTITKAILEKSAETINWLGQHGLKTELVNNTQEVHQDHPKVYHQYIDKFAAFDYMVNYFKNSGGRLLTKTTASKLINEKGIISGVEIRRNQQTDIIKCQAVIVADGGYIGNSEMVKANLGIDSSNLYSMGERKATGDGIRMLAEIGADVKHLGTFENHAASVVSFQNPKWHNATIFTLTNLPFLWINREGSRFVNEAICYDFALWGNITYTMGGYYYFIIDQNTVDYLKNQTLNWTDSFERTFKSLQNQPVTHKVGPFPRIESDLNEAVEQHVAWKDNGLKGLATKLNIPYHILKANLDGYNQIVKTNEDTQFYKPAKYLQFPVSQGPFYAVRANSTSLGTIGGVKTNSKMQVLTANLKSISGAYVAGNNATGMYDTSYPTLEGISCSFAWNSGRIAGESAVQQLINL</sequence>
<dbReference type="EMBL" id="AZEY01000105">
    <property type="protein sequence ID" value="KRL62879.1"/>
    <property type="molecule type" value="Genomic_DNA"/>
</dbReference>
<organism evidence="6 7">
    <name type="scientific">Lentilactobacillus diolivorans DSM 14421</name>
    <dbReference type="NCBI Taxonomy" id="1423739"/>
    <lineage>
        <taxon>Bacteria</taxon>
        <taxon>Bacillati</taxon>
        <taxon>Bacillota</taxon>
        <taxon>Bacilli</taxon>
        <taxon>Lactobacillales</taxon>
        <taxon>Lactobacillaceae</taxon>
        <taxon>Lentilactobacillus</taxon>
    </lineage>
</organism>
<dbReference type="PANTHER" id="PTHR43400:SF7">
    <property type="entry name" value="FAD-DEPENDENT OXIDOREDUCTASE 2 FAD BINDING DOMAIN-CONTAINING PROTEIN"/>
    <property type="match status" value="1"/>
</dbReference>
<dbReference type="InterPro" id="IPR027477">
    <property type="entry name" value="Succ_DH/fumarate_Rdtase_cat_sf"/>
</dbReference>
<dbReference type="AlphaFoldDB" id="A0A0R1S159"/>
<evidence type="ECO:0000313" key="7">
    <source>
        <dbReference type="Proteomes" id="UP000052013"/>
    </source>
</evidence>
<evidence type="ECO:0000259" key="5">
    <source>
        <dbReference type="Pfam" id="PF00890"/>
    </source>
</evidence>
<keyword evidence="3" id="KW-0274">FAD</keyword>
<dbReference type="InterPro" id="IPR050315">
    <property type="entry name" value="FAD-oxidoreductase_2"/>
</dbReference>
<accession>A0A0R1S159</accession>